<dbReference type="InterPro" id="IPR029175">
    <property type="entry name" value="EXOC2/Sec5"/>
</dbReference>
<evidence type="ECO:0000256" key="1">
    <source>
        <dbReference type="ARBA" id="ARBA00010578"/>
    </source>
</evidence>
<evidence type="ECO:0000256" key="2">
    <source>
        <dbReference type="ARBA" id="ARBA00022448"/>
    </source>
</evidence>
<comment type="function">
    <text evidence="4">Component of the exocyst complex involved in the docking of exocytic vesicles with fusion sites on the plasma membrane.</text>
</comment>
<dbReference type="AlphaFoldDB" id="A0A1I7V170"/>
<accession>A0A1I7V170</accession>
<comment type="similarity">
    <text evidence="1 4">Belongs to the SEC5 family.</text>
</comment>
<protein>
    <recommendedName>
        <fullName evidence="4">Exocyst complex component 2</fullName>
    </recommendedName>
</protein>
<dbReference type="GO" id="GO:0006887">
    <property type="term" value="P:exocytosis"/>
    <property type="evidence" value="ECO:0007669"/>
    <property type="project" value="UniProtKB-KW"/>
</dbReference>
<evidence type="ECO:0000256" key="4">
    <source>
        <dbReference type="RuleBase" id="RU365069"/>
    </source>
</evidence>
<dbReference type="GO" id="GO:0015031">
    <property type="term" value="P:protein transport"/>
    <property type="evidence" value="ECO:0007669"/>
    <property type="project" value="UniProtKB-KW"/>
</dbReference>
<dbReference type="STRING" id="1561998.A0A1I7V170"/>
<keyword evidence="3 4" id="KW-0268">Exocytosis</keyword>
<keyword evidence="4" id="KW-0653">Protein transport</keyword>
<dbReference type="GO" id="GO:0000145">
    <property type="term" value="C:exocyst"/>
    <property type="evidence" value="ECO:0007669"/>
    <property type="project" value="UniProtKB-UniRule"/>
</dbReference>
<dbReference type="PANTHER" id="PTHR13043:SF1">
    <property type="entry name" value="EXOCYST COMPLEX COMPONENT 2"/>
    <property type="match status" value="1"/>
</dbReference>
<dbReference type="Proteomes" id="UP000095282">
    <property type="component" value="Unplaced"/>
</dbReference>
<name>A0A1I7V170_9PELO</name>
<feature type="domain" description="Exocyst complex component EXOC2/Sec5 N-terminal" evidence="5">
    <location>
        <begin position="11"/>
        <end position="470"/>
    </location>
</feature>
<dbReference type="eggNOG" id="KOG2347">
    <property type="taxonomic scope" value="Eukaryota"/>
</dbReference>
<evidence type="ECO:0000313" key="6">
    <source>
        <dbReference type="Proteomes" id="UP000095282"/>
    </source>
</evidence>
<evidence type="ECO:0000259" key="5">
    <source>
        <dbReference type="Pfam" id="PF15469"/>
    </source>
</evidence>
<dbReference type="InterPro" id="IPR039481">
    <property type="entry name" value="EXOC2/Sec5_N_dom"/>
</dbReference>
<evidence type="ECO:0000256" key="3">
    <source>
        <dbReference type="ARBA" id="ARBA00022483"/>
    </source>
</evidence>
<dbReference type="WBParaSite" id="Csp11.Scaffold630.g21383.t1">
    <property type="protein sequence ID" value="Csp11.Scaffold630.g21383.t1"/>
    <property type="gene ID" value="Csp11.Scaffold630.g21383"/>
</dbReference>
<proteinExistence type="inferred from homology"/>
<keyword evidence="2 4" id="KW-0813">Transport</keyword>
<organism evidence="6 7">
    <name type="scientific">Caenorhabditis tropicalis</name>
    <dbReference type="NCBI Taxonomy" id="1561998"/>
    <lineage>
        <taxon>Eukaryota</taxon>
        <taxon>Metazoa</taxon>
        <taxon>Ecdysozoa</taxon>
        <taxon>Nematoda</taxon>
        <taxon>Chromadorea</taxon>
        <taxon>Rhabditida</taxon>
        <taxon>Rhabditina</taxon>
        <taxon>Rhabditomorpha</taxon>
        <taxon>Rhabditoidea</taxon>
        <taxon>Rhabditidae</taxon>
        <taxon>Peloderinae</taxon>
        <taxon>Caenorhabditis</taxon>
    </lineage>
</organism>
<dbReference type="PANTHER" id="PTHR13043">
    <property type="entry name" value="EXOCYST COMPLEX COMPONENT SEC5"/>
    <property type="match status" value="1"/>
</dbReference>
<comment type="subunit">
    <text evidence="4">Component of the exocyst complex.</text>
</comment>
<dbReference type="Pfam" id="PF15469">
    <property type="entry name" value="Sec5"/>
    <property type="match status" value="1"/>
</dbReference>
<evidence type="ECO:0000313" key="7">
    <source>
        <dbReference type="WBParaSite" id="Csp11.Scaffold630.g21383.t1"/>
    </source>
</evidence>
<sequence>MQRKFLDKARQEDVENQQKFQQILTKTNELQNFVTTLVELLLSKLPSFWKLANTYHNSTSHPDAIQRLEDINQMLTNIINVSSWLILNALVPKALPDMVLKQYGDQFAKWPVVSADIGRSNLQQSLKTTRSLISSLLENQFNLSHVQPLVELCMTVRLKLVSDFVDCGVERVALLAHRINWKQDILDRAQQTKTILPDYYENEISECLTRTRDALSTTGYPGEACLFSRERFRDTIIDLFVHLITSIKICFDRLFTRQRPQQLEKKGAEITTKKLLIAVGDIEFIIAKTLNNVGKKMHECGVKHIDQIQEKSRAKLSAFRTKMINDCIAMMSSAFQPLIASATYEYLPDDDDISDYAKEMILCSVLQQAELELYAPQLAMECLQQTVSVALDTLLTHFSRLNQDTSPLIVTQIVIDLTGLEEALSTYATLEIRVQINSYRAGLVGRFDNQRLQQCLKNMRTTMRMALQSLEQHADTRDDEANNTSNI</sequence>
<dbReference type="GO" id="GO:0006893">
    <property type="term" value="P:Golgi to plasma membrane transport"/>
    <property type="evidence" value="ECO:0007669"/>
    <property type="project" value="UniProtKB-UniRule"/>
</dbReference>
<reference evidence="7" key="1">
    <citation type="submission" date="2016-11" db="UniProtKB">
        <authorList>
            <consortium name="WormBaseParasite"/>
        </authorList>
    </citation>
    <scope>IDENTIFICATION</scope>
</reference>
<keyword evidence="6" id="KW-1185">Reference proteome</keyword>